<sequence length="629" mass="72419">MDVMSKIAKSSLVFLLAFIMTISTAASEYQVNSIPERFVVRMQEGKMVMDEKEKAWVGIDKKGKNYEGWLKIGEGDIRLFWNWREGEGTPVLICNKAILSDGKIYFVEDKLVYSKVIQGKTISLEEDGGITLRELEKVLGKGYKEFISKEVLHIEGIGYPAPRKLTDKTIYSLKTAQSKIDLIQDENYQLQATLTPKTSQGNVLIYSSDHPEIAFVDEDGIVYGIAPGTAAITISMKNKKSVACKVIINVKGSIPKKTQDLGCVFFDYYDNEVATKYQDSAIDAMRKDGAKWASYINTYSYYDDEPIKMGGVRDKSTPLMREIREEEFKRMVEKVHSQGMKFSAQSQFMYDEMLQDFLSPEGKSSPDVYWKECQAFWQKFGGFLSVKADEWNRNPSGSLINTYWDQWFAEYERILLEYASWCEKYNVDLLVLGEYQGNPSYKIGGQRWEKLIANIRKVYSGKLVAVVNVYGDTPEVKELSFANQLDYININFQENYSKKSNPTVSEFKQEQETKFDQIIEPLYRQYTKKIIITVSYKSAANWANQPWFEVTTAQLDIQRDFGLQARMYEGLFQALEDEPWIEAVWSNGYYWMQSYDYINGRLNAIDKGQSIRSKPAAQVCYKWANKLSK</sequence>
<dbReference type="Proteomes" id="UP000224460">
    <property type="component" value="Unassembled WGS sequence"/>
</dbReference>
<reference evidence="1" key="1">
    <citation type="submission" date="2017-10" db="EMBL/GenBank/DDBJ databases">
        <title>Genome sequence of cellulolytic Lachnospiraceae bacterium XHS1971 isolated from hotspring sediment.</title>
        <authorList>
            <person name="Vasudevan G."/>
            <person name="Joshi A.J."/>
            <person name="Hivarkar S."/>
            <person name="Lanjekar V.B."/>
            <person name="Dhakephalkar P.K."/>
            <person name="Dagar S."/>
        </authorList>
    </citation>
    <scope>NUCLEOTIDE SEQUENCE</scope>
    <source>
        <strain evidence="1">XHS1971</strain>
    </source>
</reference>
<protein>
    <submittedName>
        <fullName evidence="1">Uncharacterized protein</fullName>
    </submittedName>
</protein>
<evidence type="ECO:0000313" key="1">
    <source>
        <dbReference type="EMBL" id="PHV69495.1"/>
    </source>
</evidence>
<name>A0AC61D7K3_9FIRM</name>
<comment type="caution">
    <text evidence="1">The sequence shown here is derived from an EMBL/GenBank/DDBJ whole genome shotgun (WGS) entry which is preliminary data.</text>
</comment>
<keyword evidence="2" id="KW-1185">Reference proteome</keyword>
<gene>
    <name evidence="1" type="ORF">CS063_15640</name>
</gene>
<dbReference type="EMBL" id="PEDL01000027">
    <property type="protein sequence ID" value="PHV69495.1"/>
    <property type="molecule type" value="Genomic_DNA"/>
</dbReference>
<proteinExistence type="predicted"/>
<evidence type="ECO:0000313" key="2">
    <source>
        <dbReference type="Proteomes" id="UP000224460"/>
    </source>
</evidence>
<organism evidence="1 2">
    <name type="scientific">Sporanaerobium hydrogeniformans</name>
    <dbReference type="NCBI Taxonomy" id="3072179"/>
    <lineage>
        <taxon>Bacteria</taxon>
        <taxon>Bacillati</taxon>
        <taxon>Bacillota</taxon>
        <taxon>Clostridia</taxon>
        <taxon>Lachnospirales</taxon>
        <taxon>Lachnospiraceae</taxon>
        <taxon>Sporanaerobium</taxon>
    </lineage>
</organism>
<accession>A0AC61D7K3</accession>